<comment type="pathway">
    <text evidence="3">Cofactor biosynthesis; riboflavin biosynthesis; riboflavin from 2-hydroxy-3-oxobutyl phosphate and 5-amino-6-(D-ribitylamino)uracil: step 2/2.</text>
</comment>
<dbReference type="GO" id="GO:0009231">
    <property type="term" value="P:riboflavin biosynthetic process"/>
    <property type="evidence" value="ECO:0007669"/>
    <property type="project" value="UniProtKB-KW"/>
</dbReference>
<evidence type="ECO:0000256" key="6">
    <source>
        <dbReference type="ARBA" id="ARBA00022619"/>
    </source>
</evidence>
<evidence type="ECO:0000256" key="8">
    <source>
        <dbReference type="ARBA" id="ARBA00022737"/>
    </source>
</evidence>
<comment type="function">
    <text evidence="2">Catalyzes the dismutation of two molecules of 6,7-dimethyl-8-ribityllumazine, resulting in the formation of riboflavin and 5-amino-6-(D-ribitylamino)uracil.</text>
</comment>
<proteinExistence type="predicted"/>
<dbReference type="SUPFAM" id="SSF63380">
    <property type="entry name" value="Riboflavin synthase domain-like"/>
    <property type="match status" value="2"/>
</dbReference>
<feature type="domain" description="Lumazine-binding" evidence="9">
    <location>
        <begin position="1"/>
        <end position="96"/>
    </location>
</feature>
<dbReference type="PANTHER" id="PTHR21098:SF12">
    <property type="entry name" value="RIBOFLAVIN SYNTHASE"/>
    <property type="match status" value="1"/>
</dbReference>
<dbReference type="EMBL" id="LR026963">
    <property type="protein sequence ID" value="VBB68970.1"/>
    <property type="molecule type" value="Genomic_DNA"/>
</dbReference>
<comment type="catalytic activity">
    <reaction evidence="1">
        <text>2 6,7-dimethyl-8-(1-D-ribityl)lumazine + H(+) = 5-amino-6-(D-ribitylamino)uracil + riboflavin</text>
        <dbReference type="Rhea" id="RHEA:20772"/>
        <dbReference type="ChEBI" id="CHEBI:15378"/>
        <dbReference type="ChEBI" id="CHEBI:15934"/>
        <dbReference type="ChEBI" id="CHEBI:57986"/>
        <dbReference type="ChEBI" id="CHEBI:58201"/>
        <dbReference type="EC" id="2.5.1.9"/>
    </reaction>
</comment>
<keyword evidence="8" id="KW-0677">Repeat</keyword>
<dbReference type="NCBIfam" id="NF006767">
    <property type="entry name" value="PRK09289.1"/>
    <property type="match status" value="1"/>
</dbReference>
<dbReference type="CDD" id="cd00402">
    <property type="entry name" value="Riboflavin_synthase_like"/>
    <property type="match status" value="1"/>
</dbReference>
<dbReference type="PANTHER" id="PTHR21098">
    <property type="entry name" value="RIBOFLAVIN SYNTHASE ALPHA CHAIN"/>
    <property type="match status" value="1"/>
</dbReference>
<dbReference type="PIRSF" id="PIRSF000498">
    <property type="entry name" value="Riboflavin_syn_A"/>
    <property type="match status" value="1"/>
</dbReference>
<name>A0A484H6D5_9ZZZZ</name>
<sequence length="196" mass="21148">MFTGIITDLGSVQRVERSMGDTKFVFYTHYDISSLSTGTSIACCGCCLTVIEYGPSWFSVHVSEETLERTTLKSWKLGTLVNFERALCVGGELGGHIVLGHVDGVAKVADVQSAGESRRLAVTPPTQLTRSVAVKGSVTLDGVSLTVNEVWRDGFSVNIIPYTQSVTTLGLLQPGDCVNMEIDILARYVARLLGKD</sequence>
<dbReference type="NCBIfam" id="TIGR00187">
    <property type="entry name" value="ribE"/>
    <property type="match status" value="1"/>
</dbReference>
<organism evidence="10">
    <name type="scientific">invertebrate metagenome</name>
    <dbReference type="NCBI Taxonomy" id="1711999"/>
    <lineage>
        <taxon>unclassified sequences</taxon>
        <taxon>metagenomes</taxon>
        <taxon>organismal metagenomes</taxon>
    </lineage>
</organism>
<dbReference type="InterPro" id="IPR001783">
    <property type="entry name" value="Lumazine-bd"/>
</dbReference>
<evidence type="ECO:0000259" key="9">
    <source>
        <dbReference type="PROSITE" id="PS51177"/>
    </source>
</evidence>
<dbReference type="GO" id="GO:0004746">
    <property type="term" value="F:riboflavin synthase activity"/>
    <property type="evidence" value="ECO:0007669"/>
    <property type="project" value="UniProtKB-EC"/>
</dbReference>
<feature type="domain" description="Lumazine-binding" evidence="9">
    <location>
        <begin position="97"/>
        <end position="193"/>
    </location>
</feature>
<gene>
    <name evidence="10" type="ORF">RIEGSTA812A_PEG_443</name>
</gene>
<protein>
    <recommendedName>
        <fullName evidence="5">Riboflavin synthase</fullName>
        <ecNumber evidence="4">2.5.1.9</ecNumber>
    </recommendedName>
</protein>
<dbReference type="FunFam" id="2.40.30.20:FF:000004">
    <property type="entry name" value="Riboflavin synthase, alpha subunit"/>
    <property type="match status" value="1"/>
</dbReference>
<accession>A0A484H6D5</accession>
<evidence type="ECO:0000256" key="1">
    <source>
        <dbReference type="ARBA" id="ARBA00000968"/>
    </source>
</evidence>
<dbReference type="PROSITE" id="PS51177">
    <property type="entry name" value="LUMAZINE_BIND"/>
    <property type="match status" value="2"/>
</dbReference>
<evidence type="ECO:0000313" key="10">
    <source>
        <dbReference type="EMBL" id="VBB68970.1"/>
    </source>
</evidence>
<dbReference type="Pfam" id="PF00677">
    <property type="entry name" value="Lum_binding"/>
    <property type="match status" value="2"/>
</dbReference>
<dbReference type="InterPro" id="IPR023366">
    <property type="entry name" value="ATP_synth_asu-like_sf"/>
</dbReference>
<evidence type="ECO:0000256" key="7">
    <source>
        <dbReference type="ARBA" id="ARBA00022679"/>
    </source>
</evidence>
<keyword evidence="7 10" id="KW-0808">Transferase</keyword>
<keyword evidence="6" id="KW-0686">Riboflavin biosynthesis</keyword>
<dbReference type="InterPro" id="IPR017938">
    <property type="entry name" value="Riboflavin_synthase-like_b-brl"/>
</dbReference>
<evidence type="ECO:0000256" key="4">
    <source>
        <dbReference type="ARBA" id="ARBA00012827"/>
    </source>
</evidence>
<evidence type="ECO:0000256" key="5">
    <source>
        <dbReference type="ARBA" id="ARBA00013950"/>
    </source>
</evidence>
<dbReference type="FunFam" id="2.40.30.20:FF:000003">
    <property type="entry name" value="Riboflavin synthase, alpha subunit"/>
    <property type="match status" value="1"/>
</dbReference>
<dbReference type="AlphaFoldDB" id="A0A484H6D5"/>
<dbReference type="InterPro" id="IPR026017">
    <property type="entry name" value="Lumazine-bd_dom"/>
</dbReference>
<reference evidence="10" key="1">
    <citation type="submission" date="2018-10" db="EMBL/GenBank/DDBJ databases">
        <authorList>
            <person name="Gruber-Vodicka H."/>
            <person name="Jaeckle O."/>
        </authorList>
    </citation>
    <scope>NUCLEOTIDE SEQUENCE</scope>
</reference>
<dbReference type="EC" id="2.5.1.9" evidence="4"/>
<evidence type="ECO:0000256" key="3">
    <source>
        <dbReference type="ARBA" id="ARBA00004887"/>
    </source>
</evidence>
<evidence type="ECO:0000256" key="2">
    <source>
        <dbReference type="ARBA" id="ARBA00002803"/>
    </source>
</evidence>
<dbReference type="Gene3D" id="2.40.30.20">
    <property type="match status" value="2"/>
</dbReference>